<reference evidence="3" key="2">
    <citation type="journal article" date="2021" name="PeerJ">
        <title>Extensive microbial diversity within the chicken gut microbiome revealed by metagenomics and culture.</title>
        <authorList>
            <person name="Gilroy R."/>
            <person name="Ravi A."/>
            <person name="Getino M."/>
            <person name="Pursley I."/>
            <person name="Horton D.L."/>
            <person name="Alikhan N.F."/>
            <person name="Baker D."/>
            <person name="Gharbi K."/>
            <person name="Hall N."/>
            <person name="Watson M."/>
            <person name="Adriaenssens E.M."/>
            <person name="Foster-Nyarko E."/>
            <person name="Jarju S."/>
            <person name="Secka A."/>
            <person name="Antonio M."/>
            <person name="Oren A."/>
            <person name="Chaudhuri R.R."/>
            <person name="La Ragione R."/>
            <person name="Hildebrand F."/>
            <person name="Pallen M.J."/>
        </authorList>
    </citation>
    <scope>NUCLEOTIDE SEQUENCE</scope>
    <source>
        <strain evidence="3">B2-22910</strain>
    </source>
</reference>
<gene>
    <name evidence="3" type="ORF">IAB82_01350</name>
</gene>
<organism evidence="3 4">
    <name type="scientific">Candidatus Cryptobacteroides faecavium</name>
    <dbReference type="NCBI Taxonomy" id="2840762"/>
    <lineage>
        <taxon>Bacteria</taxon>
        <taxon>Pseudomonadati</taxon>
        <taxon>Bacteroidota</taxon>
        <taxon>Bacteroidia</taxon>
        <taxon>Bacteroidales</taxon>
        <taxon>Candidatus Cryptobacteroides</taxon>
    </lineage>
</organism>
<feature type="transmembrane region" description="Helical" evidence="1">
    <location>
        <begin position="6"/>
        <end position="26"/>
    </location>
</feature>
<feature type="transmembrane region" description="Helical" evidence="1">
    <location>
        <begin position="72"/>
        <end position="92"/>
    </location>
</feature>
<evidence type="ECO:0000313" key="3">
    <source>
        <dbReference type="EMBL" id="MBO8470423.1"/>
    </source>
</evidence>
<dbReference type="EMBL" id="JADIMB010000018">
    <property type="protein sequence ID" value="MBO8470423.1"/>
    <property type="molecule type" value="Genomic_DNA"/>
</dbReference>
<evidence type="ECO:0000313" key="4">
    <source>
        <dbReference type="Proteomes" id="UP000823603"/>
    </source>
</evidence>
<protein>
    <recommendedName>
        <fullName evidence="2">DUF6249 domain-containing protein</fullName>
    </recommendedName>
</protein>
<keyword evidence="1" id="KW-0812">Transmembrane</keyword>
<evidence type="ECO:0000259" key="2">
    <source>
        <dbReference type="Pfam" id="PF19762"/>
    </source>
</evidence>
<keyword evidence="1" id="KW-1133">Transmembrane helix</keyword>
<reference evidence="3" key="1">
    <citation type="submission" date="2020-10" db="EMBL/GenBank/DDBJ databases">
        <authorList>
            <person name="Gilroy R."/>
        </authorList>
    </citation>
    <scope>NUCLEOTIDE SEQUENCE</scope>
    <source>
        <strain evidence="3">B2-22910</strain>
    </source>
</reference>
<accession>A0A9D9ID56</accession>
<feature type="transmembrane region" description="Helical" evidence="1">
    <location>
        <begin position="98"/>
        <end position="119"/>
    </location>
</feature>
<dbReference type="Pfam" id="PF19762">
    <property type="entry name" value="DUF6249"/>
    <property type="match status" value="1"/>
</dbReference>
<comment type="caution">
    <text evidence="3">The sequence shown here is derived from an EMBL/GenBank/DDBJ whole genome shotgun (WGS) entry which is preliminary data.</text>
</comment>
<sequence>MIDWTAVLIVTGVCVVMPVVIVAVTFKQKERAIDRKMDVLSKAVENGQEIDPALFADEKSSKSLKLRLINRATWGVVLSVVAIVMLACALFVNDDPEGLVISGGIILAAGIGMLFSFFAGKRWLTPEIEADEMRLRAESEKARRILSGTDTDSRA</sequence>
<proteinExistence type="predicted"/>
<dbReference type="AlphaFoldDB" id="A0A9D9ID56"/>
<evidence type="ECO:0000256" key="1">
    <source>
        <dbReference type="SAM" id="Phobius"/>
    </source>
</evidence>
<keyword evidence="1" id="KW-0472">Membrane</keyword>
<dbReference type="Proteomes" id="UP000823603">
    <property type="component" value="Unassembled WGS sequence"/>
</dbReference>
<feature type="domain" description="DUF6249" evidence="2">
    <location>
        <begin position="9"/>
        <end position="119"/>
    </location>
</feature>
<name>A0A9D9ID56_9BACT</name>
<dbReference type="InterPro" id="IPR046216">
    <property type="entry name" value="DUF6249"/>
</dbReference>